<dbReference type="GO" id="GO:0003720">
    <property type="term" value="F:telomerase activity"/>
    <property type="evidence" value="ECO:0007669"/>
    <property type="project" value="TreeGrafter"/>
</dbReference>
<gene>
    <name evidence="9" type="ORF">CYY_009450</name>
</gene>
<dbReference type="Gene3D" id="3.40.50.300">
    <property type="entry name" value="P-loop containing nucleotide triphosphate hydrolases"/>
    <property type="match status" value="1"/>
</dbReference>
<dbReference type="GO" id="GO:0005697">
    <property type="term" value="C:telomerase holoenzyme complex"/>
    <property type="evidence" value="ECO:0007669"/>
    <property type="project" value="TreeGrafter"/>
</dbReference>
<feature type="compositionally biased region" description="Low complexity" evidence="4">
    <location>
        <begin position="60"/>
        <end position="93"/>
    </location>
</feature>
<comment type="caution">
    <text evidence="9">The sequence shown here is derived from an EMBL/GenBank/DDBJ whole genome shotgun (WGS) entry which is preliminary data.</text>
</comment>
<protein>
    <recommendedName>
        <fullName evidence="11">WD40 repeat-containing protein</fullName>
    </recommendedName>
</protein>
<evidence type="ECO:0008006" key="11">
    <source>
        <dbReference type="Google" id="ProtNLM"/>
    </source>
</evidence>
<feature type="repeat" description="WD" evidence="3">
    <location>
        <begin position="899"/>
        <end position="940"/>
    </location>
</feature>
<dbReference type="Pfam" id="PF13191">
    <property type="entry name" value="AAA_16"/>
    <property type="match status" value="1"/>
</dbReference>
<feature type="repeat" description="WD" evidence="3">
    <location>
        <begin position="981"/>
        <end position="1022"/>
    </location>
</feature>
<dbReference type="InterPro" id="IPR052652">
    <property type="entry name" value="Telomerase_Complex_Comp"/>
</dbReference>
<dbReference type="PANTHER" id="PTHR44791:SF1">
    <property type="entry name" value="TELOMERASE PROTEIN COMPONENT 1"/>
    <property type="match status" value="1"/>
</dbReference>
<dbReference type="GO" id="GO:0000722">
    <property type="term" value="P:telomere maintenance via recombination"/>
    <property type="evidence" value="ECO:0007669"/>
    <property type="project" value="TreeGrafter"/>
</dbReference>
<dbReference type="InterPro" id="IPR027417">
    <property type="entry name" value="P-loop_NTPase"/>
</dbReference>
<dbReference type="InterPro" id="IPR025139">
    <property type="entry name" value="DUF4062"/>
</dbReference>
<keyword evidence="10" id="KW-1185">Reference proteome</keyword>
<feature type="domain" description="EML-like second beta-propeller" evidence="8">
    <location>
        <begin position="988"/>
        <end position="1147"/>
    </location>
</feature>
<evidence type="ECO:0000259" key="8">
    <source>
        <dbReference type="Pfam" id="PF23414"/>
    </source>
</evidence>
<feature type="domain" description="Orc1-like AAA ATPase" evidence="5">
    <location>
        <begin position="393"/>
        <end position="533"/>
    </location>
</feature>
<dbReference type="Pfam" id="PF17908">
    <property type="entry name" value="APAF1_C"/>
    <property type="match status" value="1"/>
</dbReference>
<sequence>MTKLQFPNDDSTKYEIQKWLKSYKIPYTPFQGKDDLLELVRVNKKMVIQFEKDKKKAEESSSLQSPSPSSSLFSSSSSSSSTSTSSYSSYKSKSLSSPFKKLVYKDGKFVQPIDEAQLASVSGGKSPELSKAIRHDKPNRKLNLIDKLVNNTLYVFVSSTFKDMYGERDHLIKVVFPALNVKAKSKNLHIVPIDLRWGLTKEETTVQGQIELCLKQIDKCQIMVAALGSRFGWVPSEYKVSDNKDDAATWLQSVPAGQSITSIEVQYALSKSAEKHCISLLRDPEFQSSVPILHQASFNAENEESSTQLNKLKSLLTSHPHSNVLENYPCKYSGLDREGKPLITNLEVFGNYVFDKLWEIIEFEFPNPIQSLDLVHQENIYHEQFLKKSLHYYGRESFQKKLMDHILDNSTSSIDKIGVVYGEPGSGKSSSLAYFVDQVQKKPDWYVLYHFVGCSVDSTQVFNILKRFSTLIVNDFKIKFEVSDNLEKLRIDFPDLIKRASKSKKILIVIDDLDQLTTSNQSHHMEWLPESLDLSEKTFILTSCDHGKECWDHLHLRSKIPQTYSLNPLEISDRHLITTKTLELYSKKLEPKLLDKLISKTHAKFPLFIKLACEELRVFGTFDKLAMFINKIPDTINQLIINIISRLEEDFGKELIKKTLCFIGLSRFGLHESELLNLLKEKNKPTLPFNVWAPLFNSISPLLRDNNRIITFFHSQIGKVIIGRYLPNERAQITVQNQFVDFYLSQADPDNNKSWSGDSLKPFEELPYHLLKSKRWDLISNILPDLSFIQTKFNLGLGKDLIENYINSLTEIQSPSLSGERWNGYNFSSVNTVEDFSAFIQYQAHHLFKFPHITRQQAFNLPDDSICHQMAEKSLSSNKCTYFKWINKLQISDFVISTLAGHEDFIRSVLYREDGRFIASCSDDKTIRIWSGETGSLIRVFPKVHTDKITNLHWRGNNLVTVSRDKKVILWDEYGKVIQEFIGHTQPVWGVSVSGDGKRIVSASWDQTCIVWDIESKQKVFTLSKHGNKISACAYSRNNKYIATGCWSGVLIIWDAKTGNQITSIKISDFTILFLQFSPDDSMLCLSSVDTFTYVFETSQWKRVAKLEGHTEAVISSRFSGDNKLLVSCSDDKTIRIYDTKEWTQLTVMTGHSGRIISVSFHPNSTKRKIISGATDKFIKVWDPKLGYSGNQAHQGHRKAVSCLEYHQASDTLVSSSEDKTVKLWKNFTKTDLLTLQETFNFQADQFKLIDQTSMIYLQKGVYMVCFKDPKNLVTKLLYSEPGETNCTTISISANHNDLAIGTKLGSVVVIDRTTLKELYRAKLGNTILQLEYSPSGDQLAVCDGKGALYILTRTSKGYNTTSTFTFDQPVCSIAWGTNYFAAGTADNFIHIYDLKRSFYYSKKLTGHVFQTKGLAFCTQLNDKYLYSASLDKQSILWDVEKGTIVSVFPLGSISTSNIIFYKDNDDDISTVLSDYTGKIHHLKLINPQQS</sequence>
<dbReference type="Pfam" id="PF00400">
    <property type="entry name" value="WD40"/>
    <property type="match status" value="3"/>
</dbReference>
<evidence type="ECO:0000256" key="2">
    <source>
        <dbReference type="ARBA" id="ARBA00022737"/>
    </source>
</evidence>
<feature type="repeat" description="WD" evidence="3">
    <location>
        <begin position="942"/>
        <end position="972"/>
    </location>
</feature>
<dbReference type="SUPFAM" id="SSF52540">
    <property type="entry name" value="P-loop containing nucleoside triphosphate hydrolases"/>
    <property type="match status" value="1"/>
</dbReference>
<dbReference type="InterPro" id="IPR041452">
    <property type="entry name" value="APAF1_C"/>
</dbReference>
<dbReference type="EMBL" id="AJWJ01000711">
    <property type="protein sequence ID" value="KAF2069233.1"/>
    <property type="molecule type" value="Genomic_DNA"/>
</dbReference>
<feature type="domain" description="DUF4062" evidence="6">
    <location>
        <begin position="155"/>
        <end position="241"/>
    </location>
</feature>
<dbReference type="SMART" id="SM00320">
    <property type="entry name" value="WD40"/>
    <property type="match status" value="12"/>
</dbReference>
<evidence type="ECO:0000256" key="3">
    <source>
        <dbReference type="PROSITE-ProRule" id="PRU00221"/>
    </source>
</evidence>
<keyword evidence="1 3" id="KW-0853">WD repeat</keyword>
<dbReference type="CDD" id="cd00200">
    <property type="entry name" value="WD40"/>
    <property type="match status" value="1"/>
</dbReference>
<dbReference type="PROSITE" id="PS50294">
    <property type="entry name" value="WD_REPEATS_REGION"/>
    <property type="match status" value="6"/>
</dbReference>
<proteinExistence type="predicted"/>
<dbReference type="Gene3D" id="1.25.40.370">
    <property type="match status" value="1"/>
</dbReference>
<feature type="region of interest" description="Disordered" evidence="4">
    <location>
        <begin position="53"/>
        <end position="93"/>
    </location>
</feature>
<reference evidence="9" key="1">
    <citation type="submission" date="2020-01" db="EMBL/GenBank/DDBJ databases">
        <title>Development of genomics and gene disruption for Polysphondylium violaceum indicates a role for the polyketide synthase stlB in stalk morphogenesis.</title>
        <authorList>
            <person name="Narita B."/>
            <person name="Kawabe Y."/>
            <person name="Kin K."/>
            <person name="Saito T."/>
            <person name="Gibbs R."/>
            <person name="Kuspa A."/>
            <person name="Muzny D."/>
            <person name="Queller D."/>
            <person name="Richards S."/>
            <person name="Strassman J."/>
            <person name="Sucgang R."/>
            <person name="Worley K."/>
            <person name="Schaap P."/>
        </authorList>
    </citation>
    <scope>NUCLEOTIDE SEQUENCE</scope>
    <source>
        <strain evidence="9">QSvi11</strain>
    </source>
</reference>
<organism evidence="9 10">
    <name type="scientific">Polysphondylium violaceum</name>
    <dbReference type="NCBI Taxonomy" id="133409"/>
    <lineage>
        <taxon>Eukaryota</taxon>
        <taxon>Amoebozoa</taxon>
        <taxon>Evosea</taxon>
        <taxon>Eumycetozoa</taxon>
        <taxon>Dictyostelia</taxon>
        <taxon>Dictyosteliales</taxon>
        <taxon>Dictyosteliaceae</taxon>
        <taxon>Polysphondylium</taxon>
    </lineage>
</organism>
<dbReference type="PROSITE" id="PS00678">
    <property type="entry name" value="WD_REPEATS_1"/>
    <property type="match status" value="1"/>
</dbReference>
<feature type="repeat" description="WD" evidence="3">
    <location>
        <begin position="1023"/>
        <end position="1064"/>
    </location>
</feature>
<name>A0A8J4PLL7_9MYCE</name>
<dbReference type="InterPro" id="IPR036322">
    <property type="entry name" value="WD40_repeat_dom_sf"/>
</dbReference>
<accession>A0A8J4PLL7</accession>
<dbReference type="PANTHER" id="PTHR44791">
    <property type="entry name" value="TELOMERASE PROTEIN COMPONENT 1 TEP1"/>
    <property type="match status" value="1"/>
</dbReference>
<evidence type="ECO:0000256" key="1">
    <source>
        <dbReference type="ARBA" id="ARBA00022574"/>
    </source>
</evidence>
<dbReference type="InterPro" id="IPR001680">
    <property type="entry name" value="WD40_rpt"/>
</dbReference>
<keyword evidence="2" id="KW-0677">Repeat</keyword>
<evidence type="ECO:0000259" key="7">
    <source>
        <dbReference type="Pfam" id="PF17908"/>
    </source>
</evidence>
<dbReference type="SUPFAM" id="SSF50978">
    <property type="entry name" value="WD40 repeat-like"/>
    <property type="match status" value="2"/>
</dbReference>
<feature type="repeat" description="WD" evidence="3">
    <location>
        <begin position="1149"/>
        <end position="1183"/>
    </location>
</feature>
<dbReference type="Gene3D" id="2.130.10.10">
    <property type="entry name" value="YVTN repeat-like/Quinoprotein amine dehydrogenase"/>
    <property type="match status" value="3"/>
</dbReference>
<dbReference type="GO" id="GO:0070034">
    <property type="term" value="F:telomerase RNA binding"/>
    <property type="evidence" value="ECO:0007669"/>
    <property type="project" value="TreeGrafter"/>
</dbReference>
<dbReference type="InterPro" id="IPR019775">
    <property type="entry name" value="WD40_repeat_CS"/>
</dbReference>
<dbReference type="InterPro" id="IPR055442">
    <property type="entry name" value="Beta-prop_EML-like_2nd"/>
</dbReference>
<dbReference type="InterPro" id="IPR041664">
    <property type="entry name" value="AAA_16"/>
</dbReference>
<evidence type="ECO:0000256" key="4">
    <source>
        <dbReference type="SAM" id="MobiDB-lite"/>
    </source>
</evidence>
<evidence type="ECO:0000313" key="10">
    <source>
        <dbReference type="Proteomes" id="UP000695562"/>
    </source>
</evidence>
<feature type="repeat" description="WD" evidence="3">
    <location>
        <begin position="1107"/>
        <end position="1148"/>
    </location>
</feature>
<dbReference type="Pfam" id="PF13271">
    <property type="entry name" value="DUF4062"/>
    <property type="match status" value="1"/>
</dbReference>
<feature type="domain" description="APAF-1 helical" evidence="7">
    <location>
        <begin position="738"/>
        <end position="873"/>
    </location>
</feature>
<dbReference type="Proteomes" id="UP000695562">
    <property type="component" value="Unassembled WGS sequence"/>
</dbReference>
<feature type="repeat" description="WD" evidence="3">
    <location>
        <begin position="1194"/>
        <end position="1226"/>
    </location>
</feature>
<evidence type="ECO:0000313" key="9">
    <source>
        <dbReference type="EMBL" id="KAF2069233.1"/>
    </source>
</evidence>
<dbReference type="InterPro" id="IPR015943">
    <property type="entry name" value="WD40/YVTN_repeat-like_dom_sf"/>
</dbReference>
<dbReference type="PROSITE" id="PS50082">
    <property type="entry name" value="WD_REPEATS_2"/>
    <property type="match status" value="7"/>
</dbReference>
<dbReference type="OrthoDB" id="2325716at2759"/>
<evidence type="ECO:0000259" key="5">
    <source>
        <dbReference type="Pfam" id="PF13191"/>
    </source>
</evidence>
<evidence type="ECO:0000259" key="6">
    <source>
        <dbReference type="Pfam" id="PF13271"/>
    </source>
</evidence>
<dbReference type="Pfam" id="PF23414">
    <property type="entry name" value="Beta-prop_EML_2"/>
    <property type="match status" value="1"/>
</dbReference>